<dbReference type="SUPFAM" id="SSF51735">
    <property type="entry name" value="NAD(P)-binding Rossmann-fold domains"/>
    <property type="match status" value="1"/>
</dbReference>
<dbReference type="Proteomes" id="UP000218366">
    <property type="component" value="Unassembled WGS sequence"/>
</dbReference>
<reference evidence="2 3" key="1">
    <citation type="submission" date="2017-09" db="EMBL/GenBank/DDBJ databases">
        <title>Sphingomonas spermidinifaciens 9NM-10, whole genome shotgun sequence.</title>
        <authorList>
            <person name="Feng G."/>
            <person name="Zhu H."/>
        </authorList>
    </citation>
    <scope>NUCLEOTIDE SEQUENCE [LARGE SCALE GENOMIC DNA]</scope>
    <source>
        <strain evidence="2 3">9NM-10</strain>
    </source>
</reference>
<evidence type="ECO:0000256" key="1">
    <source>
        <dbReference type="ARBA" id="ARBA00023002"/>
    </source>
</evidence>
<gene>
    <name evidence="2" type="ORF">COC42_08495</name>
</gene>
<dbReference type="NCBIfam" id="NF004513">
    <property type="entry name" value="PRK05854.1"/>
    <property type="match status" value="1"/>
</dbReference>
<sequence>MARWTTADMPDLAGRVAVVTGTGGIGLEDALALARAGATTIVAGRNPAKGAQAVDRILRAAGGAKVGFELLDLADLGSVAAGAERLAQRLGRIDILINNAAVMVPPARQVTADGFELQFATNYLGHFALTGHLLPLLRATPGARVVSLSSVAAPRGAIRLDDLQFERGYQPMPAYAQSKLACLMFALEFQRRSDAMAWGVTSIAAHPGVSRTDLIHNGAGRRSLPGMVRSVLPFLFQPAAQGALPTLFAATAPGARGGAYYGPDGMGGLRGYPTLSAVPPRALDEEIAARLWEASERLCGVRFGAAAAQPETSAAA</sequence>
<dbReference type="Gene3D" id="3.40.50.720">
    <property type="entry name" value="NAD(P)-binding Rossmann-like Domain"/>
    <property type="match status" value="1"/>
</dbReference>
<keyword evidence="1" id="KW-0560">Oxidoreductase</keyword>
<dbReference type="AlphaFoldDB" id="A0A2A4B893"/>
<dbReference type="PRINTS" id="PR00081">
    <property type="entry name" value="GDHRDH"/>
</dbReference>
<organism evidence="2 3">
    <name type="scientific">Sphingomonas spermidinifaciens</name>
    <dbReference type="NCBI Taxonomy" id="1141889"/>
    <lineage>
        <taxon>Bacteria</taxon>
        <taxon>Pseudomonadati</taxon>
        <taxon>Pseudomonadota</taxon>
        <taxon>Alphaproteobacteria</taxon>
        <taxon>Sphingomonadales</taxon>
        <taxon>Sphingomonadaceae</taxon>
        <taxon>Sphingomonas</taxon>
    </lineage>
</organism>
<dbReference type="CDD" id="cd05327">
    <property type="entry name" value="retinol-DH_like_SDR_c_like"/>
    <property type="match status" value="1"/>
</dbReference>
<comment type="caution">
    <text evidence="2">The sequence shown here is derived from an EMBL/GenBank/DDBJ whole genome shotgun (WGS) entry which is preliminary data.</text>
</comment>
<protein>
    <submittedName>
        <fullName evidence="2">Short chain dehydrogenase</fullName>
    </submittedName>
</protein>
<dbReference type="GO" id="GO:0016491">
    <property type="term" value="F:oxidoreductase activity"/>
    <property type="evidence" value="ECO:0007669"/>
    <property type="project" value="UniProtKB-KW"/>
</dbReference>
<dbReference type="OrthoDB" id="109589at2"/>
<dbReference type="NCBIfam" id="NF004846">
    <property type="entry name" value="PRK06197.1"/>
    <property type="match status" value="1"/>
</dbReference>
<dbReference type="PANTHER" id="PTHR43157:SF31">
    <property type="entry name" value="PHOSPHATIDYLINOSITOL-GLYCAN BIOSYNTHESIS CLASS F PROTEIN"/>
    <property type="match status" value="1"/>
</dbReference>
<proteinExistence type="predicted"/>
<name>A0A2A4B893_9SPHN</name>
<evidence type="ECO:0000313" key="2">
    <source>
        <dbReference type="EMBL" id="PCD04307.1"/>
    </source>
</evidence>
<dbReference type="RefSeq" id="WP_096342701.1">
    <property type="nucleotide sequence ID" value="NZ_NWMW01000001.1"/>
</dbReference>
<dbReference type="PANTHER" id="PTHR43157">
    <property type="entry name" value="PHOSPHATIDYLINOSITOL-GLYCAN BIOSYNTHESIS CLASS F PROTEIN-RELATED"/>
    <property type="match status" value="1"/>
</dbReference>
<evidence type="ECO:0000313" key="3">
    <source>
        <dbReference type="Proteomes" id="UP000218366"/>
    </source>
</evidence>
<dbReference type="Pfam" id="PF00106">
    <property type="entry name" value="adh_short"/>
    <property type="match status" value="1"/>
</dbReference>
<dbReference type="EMBL" id="NWMW01000001">
    <property type="protein sequence ID" value="PCD04307.1"/>
    <property type="molecule type" value="Genomic_DNA"/>
</dbReference>
<dbReference type="InterPro" id="IPR036291">
    <property type="entry name" value="NAD(P)-bd_dom_sf"/>
</dbReference>
<dbReference type="InterPro" id="IPR002347">
    <property type="entry name" value="SDR_fam"/>
</dbReference>
<keyword evidence="3" id="KW-1185">Reference proteome</keyword>
<accession>A0A2A4B893</accession>